<evidence type="ECO:0000313" key="2">
    <source>
        <dbReference type="EMBL" id="KAJ8433624.1"/>
    </source>
</evidence>
<comment type="caution">
    <text evidence="2">The sequence shown here is derived from an EMBL/GenBank/DDBJ whole genome shotgun (WGS) entry which is preliminary data.</text>
</comment>
<evidence type="ECO:0000256" key="1">
    <source>
        <dbReference type="SAM" id="MobiDB-lite"/>
    </source>
</evidence>
<evidence type="ECO:0000313" key="3">
    <source>
        <dbReference type="Proteomes" id="UP001153076"/>
    </source>
</evidence>
<reference evidence="2" key="1">
    <citation type="submission" date="2022-04" db="EMBL/GenBank/DDBJ databases">
        <title>Carnegiea gigantea Genome sequencing and assembly v2.</title>
        <authorList>
            <person name="Copetti D."/>
            <person name="Sanderson M.J."/>
            <person name="Burquez A."/>
            <person name="Wojciechowski M.F."/>
        </authorList>
    </citation>
    <scope>NUCLEOTIDE SEQUENCE</scope>
    <source>
        <strain evidence="2">SGP5-SGP5p</strain>
        <tissue evidence="2">Aerial part</tissue>
    </source>
</reference>
<feature type="compositionally biased region" description="Polar residues" evidence="1">
    <location>
        <begin position="166"/>
        <end position="175"/>
    </location>
</feature>
<keyword evidence="3" id="KW-1185">Reference proteome</keyword>
<dbReference type="EMBL" id="JAKOGI010000527">
    <property type="protein sequence ID" value="KAJ8433624.1"/>
    <property type="molecule type" value="Genomic_DNA"/>
</dbReference>
<proteinExistence type="predicted"/>
<feature type="compositionally biased region" description="Polar residues" evidence="1">
    <location>
        <begin position="183"/>
        <end position="199"/>
    </location>
</feature>
<organism evidence="2 3">
    <name type="scientific">Carnegiea gigantea</name>
    <dbReference type="NCBI Taxonomy" id="171969"/>
    <lineage>
        <taxon>Eukaryota</taxon>
        <taxon>Viridiplantae</taxon>
        <taxon>Streptophyta</taxon>
        <taxon>Embryophyta</taxon>
        <taxon>Tracheophyta</taxon>
        <taxon>Spermatophyta</taxon>
        <taxon>Magnoliopsida</taxon>
        <taxon>eudicotyledons</taxon>
        <taxon>Gunneridae</taxon>
        <taxon>Pentapetalae</taxon>
        <taxon>Caryophyllales</taxon>
        <taxon>Cactineae</taxon>
        <taxon>Cactaceae</taxon>
        <taxon>Cactoideae</taxon>
        <taxon>Echinocereeae</taxon>
        <taxon>Carnegiea</taxon>
    </lineage>
</organism>
<dbReference type="AlphaFoldDB" id="A0A9Q1JYU2"/>
<name>A0A9Q1JYU2_9CARY</name>
<accession>A0A9Q1JYU2</accession>
<dbReference type="Proteomes" id="UP001153076">
    <property type="component" value="Unassembled WGS sequence"/>
</dbReference>
<feature type="region of interest" description="Disordered" evidence="1">
    <location>
        <begin position="166"/>
        <end position="199"/>
    </location>
</feature>
<protein>
    <submittedName>
        <fullName evidence="2">Uncharacterized protein</fullName>
    </submittedName>
</protein>
<feature type="region of interest" description="Disordered" evidence="1">
    <location>
        <begin position="23"/>
        <end position="82"/>
    </location>
</feature>
<gene>
    <name evidence="2" type="ORF">Cgig2_023563</name>
</gene>
<feature type="compositionally biased region" description="Polar residues" evidence="1">
    <location>
        <begin position="23"/>
        <end position="60"/>
    </location>
</feature>
<sequence length="199" mass="20534">MSYKSKRALNVLAAKSSIAAQSLGHPSSSAATAQPTQPASSLKASESLVQQPVLCPNSSGVLRPPTQPLRPPTAVAGASTEAPGCSGQILLPLVQYWTRSVGGSKPIIQQLVQPTSLNGRSDMFTLSPQPTASIVALQPVHTPTSLTGAAQPLICPSTIRFAPFQPSFTTTGSNPPYQPPSLVGTSQVNPLTTGSNRPC</sequence>